<keyword evidence="3" id="KW-1185">Reference proteome</keyword>
<evidence type="ECO:0000313" key="2">
    <source>
        <dbReference type="EMBL" id="OXU18087.1"/>
    </source>
</evidence>
<keyword evidence="1" id="KW-0812">Transmembrane</keyword>
<protein>
    <submittedName>
        <fullName evidence="2">Uncharacterized protein</fullName>
    </submittedName>
</protein>
<reference evidence="2 3" key="1">
    <citation type="journal article" date="2017" name="Curr. Biol.">
        <title>The Evolution of Venom by Co-option of Single-Copy Genes.</title>
        <authorList>
            <person name="Martinson E.O."/>
            <person name="Mrinalini"/>
            <person name="Kelkar Y.D."/>
            <person name="Chang C.H."/>
            <person name="Werren J.H."/>
        </authorList>
    </citation>
    <scope>NUCLEOTIDE SEQUENCE [LARGE SCALE GENOMIC DNA]</scope>
    <source>
        <strain evidence="2 3">Alberta</strain>
        <tissue evidence="2">Whole body</tissue>
    </source>
</reference>
<feature type="transmembrane region" description="Helical" evidence="1">
    <location>
        <begin position="287"/>
        <end position="307"/>
    </location>
</feature>
<comment type="caution">
    <text evidence="2">The sequence shown here is derived from an EMBL/GenBank/DDBJ whole genome shotgun (WGS) entry which is preliminary data.</text>
</comment>
<gene>
    <name evidence="2" type="ORF">TSAR_001644</name>
</gene>
<proteinExistence type="predicted"/>
<organism evidence="2 3">
    <name type="scientific">Trichomalopsis sarcophagae</name>
    <dbReference type="NCBI Taxonomy" id="543379"/>
    <lineage>
        <taxon>Eukaryota</taxon>
        <taxon>Metazoa</taxon>
        <taxon>Ecdysozoa</taxon>
        <taxon>Arthropoda</taxon>
        <taxon>Hexapoda</taxon>
        <taxon>Insecta</taxon>
        <taxon>Pterygota</taxon>
        <taxon>Neoptera</taxon>
        <taxon>Endopterygota</taxon>
        <taxon>Hymenoptera</taxon>
        <taxon>Apocrita</taxon>
        <taxon>Proctotrupomorpha</taxon>
        <taxon>Chalcidoidea</taxon>
        <taxon>Pteromalidae</taxon>
        <taxon>Pteromalinae</taxon>
        <taxon>Trichomalopsis</taxon>
    </lineage>
</organism>
<sequence length="309" mass="33537">MRSTATVAMGFGGVFFSTKGAFPRGSSNGTLRISLKMTLGLRLLDRMRGLNNNNFESPSLFPIVCIHLSLTPPQKYSPFSTKSTSTPNWAFSSCSGTLTKTRLPYIFKFSTLGLIPKNISYEGRYKNCSSSGIPVLSMIQMNSCPVARLMSHLWVDLVLCLGHDLCSFNLCCSLFDDLVDLDWIEHLVLGCSAALSGKALIKYLIFSVASSLPPASLNSFTVFSNSAKKSLGVRWRRRVIEDQRCPGSLGAVSHRFVGDNFPAGSFLFRGEMQALLRCTACAACLAAILRLMICSCVLGIAAARVGAAR</sequence>
<evidence type="ECO:0000256" key="1">
    <source>
        <dbReference type="SAM" id="Phobius"/>
    </source>
</evidence>
<evidence type="ECO:0000313" key="3">
    <source>
        <dbReference type="Proteomes" id="UP000215335"/>
    </source>
</evidence>
<accession>A0A232EI93</accession>
<keyword evidence="1" id="KW-1133">Transmembrane helix</keyword>
<dbReference type="EMBL" id="NNAY01004298">
    <property type="protein sequence ID" value="OXU18087.1"/>
    <property type="molecule type" value="Genomic_DNA"/>
</dbReference>
<name>A0A232EI93_9HYME</name>
<keyword evidence="1" id="KW-0472">Membrane</keyword>
<dbReference type="Proteomes" id="UP000215335">
    <property type="component" value="Unassembled WGS sequence"/>
</dbReference>
<dbReference type="AlphaFoldDB" id="A0A232EI93"/>